<organism evidence="1 2">
    <name type="scientific">Amycolatopsis marina</name>
    <dbReference type="NCBI Taxonomy" id="490629"/>
    <lineage>
        <taxon>Bacteria</taxon>
        <taxon>Bacillati</taxon>
        <taxon>Actinomycetota</taxon>
        <taxon>Actinomycetes</taxon>
        <taxon>Pseudonocardiales</taxon>
        <taxon>Pseudonocardiaceae</taxon>
        <taxon>Amycolatopsis</taxon>
    </lineage>
</organism>
<dbReference type="PANTHER" id="PTHR34724:SF2">
    <property type="entry name" value="OS12G0596101 PROTEIN"/>
    <property type="match status" value="1"/>
</dbReference>
<dbReference type="AlphaFoldDB" id="A0A1I1BV61"/>
<sequence length="55" mass="6159">MCQRAVCSTCGKATYTGCGRHVEQVLAGVPVSRRCQCQPGQDGSERKWWKVFGRR</sequence>
<dbReference type="Proteomes" id="UP000243799">
    <property type="component" value="Unassembled WGS sequence"/>
</dbReference>
<keyword evidence="2" id="KW-1185">Reference proteome</keyword>
<evidence type="ECO:0000313" key="1">
    <source>
        <dbReference type="EMBL" id="SFB53722.1"/>
    </source>
</evidence>
<evidence type="ECO:0000313" key="2">
    <source>
        <dbReference type="Proteomes" id="UP000243799"/>
    </source>
</evidence>
<dbReference type="PANTHER" id="PTHR34724">
    <property type="entry name" value="OS12G0596101 PROTEIN"/>
    <property type="match status" value="1"/>
</dbReference>
<dbReference type="EMBL" id="FOKG01000017">
    <property type="protein sequence ID" value="SFB53722.1"/>
    <property type="molecule type" value="Genomic_DNA"/>
</dbReference>
<accession>A0A1I1BV61</accession>
<reference evidence="2" key="1">
    <citation type="submission" date="2016-10" db="EMBL/GenBank/DDBJ databases">
        <authorList>
            <person name="Varghese N."/>
            <person name="Submissions S."/>
        </authorList>
    </citation>
    <scope>NUCLEOTIDE SEQUENCE [LARGE SCALE GENOMIC DNA]</scope>
    <source>
        <strain evidence="2">CGMCC 4.3568</strain>
    </source>
</reference>
<name>A0A1I1BV61_9PSEU</name>
<gene>
    <name evidence="1" type="ORF">SAMN05216266_11795</name>
</gene>
<proteinExistence type="predicted"/>
<protein>
    <submittedName>
        <fullName evidence="1">Uncharacterized protein</fullName>
    </submittedName>
</protein>